<keyword evidence="3" id="KW-1185">Reference proteome</keyword>
<sequence length="93" mass="10290">MKRGESLEEEESEETEVEASLADTPEAPEVPNLAPFNEPLVYQAKPNSLKLMEKIIQFMGQLTQVATPRDNPRAPEFKTPSTKAPDSFDGTKA</sequence>
<name>A0A9Q3JUJ0_9BASI</name>
<reference evidence="2" key="1">
    <citation type="submission" date="2021-03" db="EMBL/GenBank/DDBJ databases">
        <title>Draft genome sequence of rust myrtle Austropuccinia psidii MF-1, a brazilian biotype.</title>
        <authorList>
            <person name="Quecine M.C."/>
            <person name="Pachon D.M.R."/>
            <person name="Bonatelli M.L."/>
            <person name="Correr F.H."/>
            <person name="Franceschini L.M."/>
            <person name="Leite T.F."/>
            <person name="Margarido G.R.A."/>
            <person name="Almeida C.A."/>
            <person name="Ferrarezi J.A."/>
            <person name="Labate C.A."/>
        </authorList>
    </citation>
    <scope>NUCLEOTIDE SEQUENCE</scope>
    <source>
        <strain evidence="2">MF-1</strain>
    </source>
</reference>
<evidence type="ECO:0000313" key="3">
    <source>
        <dbReference type="Proteomes" id="UP000765509"/>
    </source>
</evidence>
<evidence type="ECO:0000256" key="1">
    <source>
        <dbReference type="SAM" id="MobiDB-lite"/>
    </source>
</evidence>
<protein>
    <submittedName>
        <fullName evidence="2">Uncharacterized protein</fullName>
    </submittedName>
</protein>
<evidence type="ECO:0000313" key="2">
    <source>
        <dbReference type="EMBL" id="MBW0569588.1"/>
    </source>
</evidence>
<feature type="compositionally biased region" description="Acidic residues" evidence="1">
    <location>
        <begin position="7"/>
        <end position="17"/>
    </location>
</feature>
<feature type="region of interest" description="Disordered" evidence="1">
    <location>
        <begin position="1"/>
        <end position="37"/>
    </location>
</feature>
<organism evidence="2 3">
    <name type="scientific">Austropuccinia psidii MF-1</name>
    <dbReference type="NCBI Taxonomy" id="1389203"/>
    <lineage>
        <taxon>Eukaryota</taxon>
        <taxon>Fungi</taxon>
        <taxon>Dikarya</taxon>
        <taxon>Basidiomycota</taxon>
        <taxon>Pucciniomycotina</taxon>
        <taxon>Pucciniomycetes</taxon>
        <taxon>Pucciniales</taxon>
        <taxon>Sphaerophragmiaceae</taxon>
        <taxon>Austropuccinia</taxon>
    </lineage>
</organism>
<dbReference type="AlphaFoldDB" id="A0A9Q3JUJ0"/>
<dbReference type="EMBL" id="AVOT02084679">
    <property type="protein sequence ID" value="MBW0569588.1"/>
    <property type="molecule type" value="Genomic_DNA"/>
</dbReference>
<feature type="region of interest" description="Disordered" evidence="1">
    <location>
        <begin position="63"/>
        <end position="93"/>
    </location>
</feature>
<comment type="caution">
    <text evidence="2">The sequence shown here is derived from an EMBL/GenBank/DDBJ whole genome shotgun (WGS) entry which is preliminary data.</text>
</comment>
<gene>
    <name evidence="2" type="ORF">O181_109303</name>
</gene>
<dbReference type="Proteomes" id="UP000765509">
    <property type="component" value="Unassembled WGS sequence"/>
</dbReference>
<accession>A0A9Q3JUJ0</accession>
<proteinExistence type="predicted"/>